<feature type="transmembrane region" description="Helical" evidence="2">
    <location>
        <begin position="57"/>
        <end position="80"/>
    </location>
</feature>
<accession>A0ABN1E9T2</accession>
<proteinExistence type="predicted"/>
<feature type="compositionally biased region" description="Low complexity" evidence="1">
    <location>
        <begin position="170"/>
        <end position="206"/>
    </location>
</feature>
<dbReference type="EMBL" id="BAAAHD010000023">
    <property type="protein sequence ID" value="GAA0562126.1"/>
    <property type="molecule type" value="Genomic_DNA"/>
</dbReference>
<keyword evidence="2" id="KW-0472">Membrane</keyword>
<feature type="compositionally biased region" description="Basic and acidic residues" evidence="1">
    <location>
        <begin position="313"/>
        <end position="322"/>
    </location>
</feature>
<name>A0ABN1E9T2_9ACTN</name>
<feature type="compositionally biased region" description="Basic and acidic residues" evidence="1">
    <location>
        <begin position="274"/>
        <end position="290"/>
    </location>
</feature>
<keyword evidence="2" id="KW-1133">Transmembrane helix</keyword>
<evidence type="ECO:0000256" key="2">
    <source>
        <dbReference type="SAM" id="Phobius"/>
    </source>
</evidence>
<protein>
    <submittedName>
        <fullName evidence="3">Uncharacterized protein</fullName>
    </submittedName>
</protein>
<dbReference type="Proteomes" id="UP001501427">
    <property type="component" value="Unassembled WGS sequence"/>
</dbReference>
<reference evidence="3 4" key="1">
    <citation type="journal article" date="2019" name="Int. J. Syst. Evol. Microbiol.">
        <title>The Global Catalogue of Microorganisms (GCM) 10K type strain sequencing project: providing services to taxonomists for standard genome sequencing and annotation.</title>
        <authorList>
            <consortium name="The Broad Institute Genomics Platform"/>
            <consortium name="The Broad Institute Genome Sequencing Center for Infectious Disease"/>
            <person name="Wu L."/>
            <person name="Ma J."/>
        </authorList>
    </citation>
    <scope>NUCLEOTIDE SEQUENCE [LARGE SCALE GENOMIC DNA]</scope>
    <source>
        <strain evidence="3 4">JCM 10667</strain>
    </source>
</reference>
<organism evidence="3 4">
    <name type="scientific">Actinomadura livida</name>
    <dbReference type="NCBI Taxonomy" id="79909"/>
    <lineage>
        <taxon>Bacteria</taxon>
        <taxon>Bacillati</taxon>
        <taxon>Actinomycetota</taxon>
        <taxon>Actinomycetes</taxon>
        <taxon>Streptosporangiales</taxon>
        <taxon>Thermomonosporaceae</taxon>
        <taxon>Actinomadura</taxon>
    </lineage>
</organism>
<feature type="compositionally biased region" description="Acidic residues" evidence="1">
    <location>
        <begin position="298"/>
        <end position="308"/>
    </location>
</feature>
<gene>
    <name evidence="3" type="ORF">GCM10009546_25380</name>
</gene>
<comment type="caution">
    <text evidence="3">The sequence shown here is derived from an EMBL/GenBank/DDBJ whole genome shotgun (WGS) entry which is preliminary data.</text>
</comment>
<feature type="transmembrane region" description="Helical" evidence="2">
    <location>
        <begin position="139"/>
        <end position="162"/>
    </location>
</feature>
<keyword evidence="2" id="KW-0812">Transmembrane</keyword>
<sequence length="322" mass="34006">MAGGAVAPIALLALLFNNQWVVEAVRDEIDPSSGLGPLVGTFQYPHWILTPRGNMDVWFVVNLQFLLFLVVLALLVFAAARTIDPGRGPLGSVIAGWWATTIAGGVSGLIGGVLLVWALDVPSTAGSFASRTIWNHIGNGASFGLLFGWIAGLGALAAFVLIRPRGQAQQPAYGGQPYGQQPYGGQQQPYAQQPYAQQPQGAQMPQPGMPRQPHPSAVPYVPPQGQPHQPQQQAQWGAPAVPQQAGAPQQFGAPPVPQQQPAQEPAQPAPEAPKPPEAERADAADQEKEAPGAAAEAPADDPEDDDLNLPDRTIVDRKRDDG</sequence>
<evidence type="ECO:0000256" key="1">
    <source>
        <dbReference type="SAM" id="MobiDB-lite"/>
    </source>
</evidence>
<feature type="compositionally biased region" description="Low complexity" evidence="1">
    <location>
        <begin position="226"/>
        <end position="266"/>
    </location>
</feature>
<evidence type="ECO:0000313" key="3">
    <source>
        <dbReference type="EMBL" id="GAA0562126.1"/>
    </source>
</evidence>
<feature type="region of interest" description="Disordered" evidence="1">
    <location>
        <begin position="170"/>
        <end position="322"/>
    </location>
</feature>
<evidence type="ECO:0000313" key="4">
    <source>
        <dbReference type="Proteomes" id="UP001501427"/>
    </source>
</evidence>
<keyword evidence="4" id="KW-1185">Reference proteome</keyword>
<feature type="transmembrane region" description="Helical" evidence="2">
    <location>
        <begin position="92"/>
        <end position="119"/>
    </location>
</feature>